<evidence type="ECO:0000256" key="9">
    <source>
        <dbReference type="ARBA" id="ARBA00022989"/>
    </source>
</evidence>
<keyword evidence="13" id="KW-0325">Glycoprotein</keyword>
<organism evidence="15">
    <name type="scientific">Bifidobacterium aquikefiricola</name>
    <dbReference type="NCBI Taxonomy" id="3059038"/>
    <lineage>
        <taxon>Bacteria</taxon>
        <taxon>Bacillati</taxon>
        <taxon>Actinomycetota</taxon>
        <taxon>Actinomycetes</taxon>
        <taxon>Bifidobacteriales</taxon>
        <taxon>Bifidobacteriaceae</taxon>
        <taxon>Bifidobacterium</taxon>
    </lineage>
</organism>
<dbReference type="PANTHER" id="PTHR46025">
    <property type="entry name" value="XYLOSYLTRANSFERASE OXT"/>
    <property type="match status" value="1"/>
</dbReference>
<keyword evidence="8" id="KW-0735">Signal-anchor</keyword>
<dbReference type="EMBL" id="CP129674">
    <property type="protein sequence ID" value="XDS44046.1"/>
    <property type="molecule type" value="Genomic_DNA"/>
</dbReference>
<dbReference type="GO" id="GO:0030158">
    <property type="term" value="F:protein xylosyltransferase activity"/>
    <property type="evidence" value="ECO:0007669"/>
    <property type="project" value="InterPro"/>
</dbReference>
<gene>
    <name evidence="15" type="ORF">QN215_07160</name>
</gene>
<evidence type="ECO:0000256" key="13">
    <source>
        <dbReference type="ARBA" id="ARBA00023180"/>
    </source>
</evidence>
<evidence type="ECO:0000256" key="2">
    <source>
        <dbReference type="ARBA" id="ARBA00004648"/>
    </source>
</evidence>
<evidence type="ECO:0000256" key="1">
    <source>
        <dbReference type="ARBA" id="ARBA00004323"/>
    </source>
</evidence>
<protein>
    <recommendedName>
        <fullName evidence="14">Peptide O-xylosyltransferase</fullName>
    </recommendedName>
</protein>
<name>A0AB39U4T4_9BIFI</name>
<evidence type="ECO:0000256" key="4">
    <source>
        <dbReference type="ARBA" id="ARBA00022679"/>
    </source>
</evidence>
<evidence type="ECO:0000256" key="11">
    <source>
        <dbReference type="ARBA" id="ARBA00023136"/>
    </source>
</evidence>
<keyword evidence="11" id="KW-0472">Membrane</keyword>
<dbReference type="GO" id="GO:0050650">
    <property type="term" value="P:chondroitin sulfate proteoglycan biosynthetic process"/>
    <property type="evidence" value="ECO:0007669"/>
    <property type="project" value="TreeGrafter"/>
</dbReference>
<keyword evidence="3" id="KW-0328">Glycosyltransferase</keyword>
<dbReference type="KEGG" id="baqk:QN215_07160"/>
<keyword evidence="12" id="KW-1015">Disulfide bond</keyword>
<evidence type="ECO:0000256" key="12">
    <source>
        <dbReference type="ARBA" id="ARBA00023157"/>
    </source>
</evidence>
<keyword evidence="9" id="KW-1133">Transmembrane helix</keyword>
<evidence type="ECO:0000256" key="8">
    <source>
        <dbReference type="ARBA" id="ARBA00022968"/>
    </source>
</evidence>
<keyword evidence="4" id="KW-0808">Transferase</keyword>
<evidence type="ECO:0000256" key="5">
    <source>
        <dbReference type="ARBA" id="ARBA00022692"/>
    </source>
</evidence>
<dbReference type="Pfam" id="PF02485">
    <property type="entry name" value="Branch"/>
    <property type="match status" value="1"/>
</dbReference>
<evidence type="ECO:0000256" key="14">
    <source>
        <dbReference type="ARBA" id="ARBA00042865"/>
    </source>
</evidence>
<reference evidence="15" key="1">
    <citation type="submission" date="2023-07" db="EMBL/GenBank/DDBJ databases">
        <title>Bifidobacterium aquikefiriaerophilum sp. nov. and Bifidobacterium eccum sp. nov., isolated from water kefir.</title>
        <authorList>
            <person name="Breselge S."/>
            <person name="Bellassi P."/>
            <person name="Barcenilla C."/>
            <person name="Alvarez-Ordonez A."/>
            <person name="Morelli L."/>
            <person name="Cotter P.D."/>
        </authorList>
    </citation>
    <scope>NUCLEOTIDE SEQUENCE</scope>
    <source>
        <strain evidence="15">WK041_4_12</strain>
    </source>
</reference>
<evidence type="ECO:0000256" key="6">
    <source>
        <dbReference type="ARBA" id="ARBA00022723"/>
    </source>
</evidence>
<keyword evidence="7" id="KW-0256">Endoplasmic reticulum</keyword>
<evidence type="ECO:0000256" key="3">
    <source>
        <dbReference type="ARBA" id="ARBA00022676"/>
    </source>
</evidence>
<dbReference type="PANTHER" id="PTHR46025:SF3">
    <property type="entry name" value="XYLOSYLTRANSFERASE OXT"/>
    <property type="match status" value="1"/>
</dbReference>
<evidence type="ECO:0000313" key="15">
    <source>
        <dbReference type="EMBL" id="XDS44046.1"/>
    </source>
</evidence>
<dbReference type="GO" id="GO:0015012">
    <property type="term" value="P:heparan sulfate proteoglycan biosynthetic process"/>
    <property type="evidence" value="ECO:0007669"/>
    <property type="project" value="TreeGrafter"/>
</dbReference>
<sequence>MEEKHAYLIMAHANPRQLSLLLKLIDDPRNDIYLHIDKGSSSDFKLHFSPSLAYSQLHIIPSISIHWGGWSQIECEIKLLEAAASSATTYSYYHLLSGMDLPIKNQDTIHDFFHKHSGKEFLACWFTEENNTFTNDLYERLRFYYPLQDLTPRLDTISPRISKLLQRMLHINRIRDKTFKLAKGANWFSITSSFAEYVLGHQQFIRKYFRSSLCGDEIFMQTLLVNSPYRESLWQDVHNQNLRCIDWERGKPYTFRADDFMMLTQSKAMFARKFDERLDNTIIEMVQEHVGE</sequence>
<keyword evidence="5" id="KW-0812">Transmembrane</keyword>
<accession>A0AB39U4T4</accession>
<dbReference type="GO" id="GO:0016020">
    <property type="term" value="C:membrane"/>
    <property type="evidence" value="ECO:0007669"/>
    <property type="project" value="InterPro"/>
</dbReference>
<proteinExistence type="predicted"/>
<evidence type="ECO:0000256" key="7">
    <source>
        <dbReference type="ARBA" id="ARBA00022824"/>
    </source>
</evidence>
<dbReference type="InterPro" id="IPR003406">
    <property type="entry name" value="Glyco_trans_14"/>
</dbReference>
<keyword evidence="6" id="KW-0479">Metal-binding</keyword>
<dbReference type="RefSeq" id="WP_369343642.1">
    <property type="nucleotide sequence ID" value="NZ_CP129674.1"/>
</dbReference>
<keyword evidence="10" id="KW-0333">Golgi apparatus</keyword>
<comment type="subcellular location">
    <subcellularLocation>
        <location evidence="2">Endoplasmic reticulum membrane</location>
        <topology evidence="2">Single-pass type II membrane protein</topology>
    </subcellularLocation>
    <subcellularLocation>
        <location evidence="1">Golgi apparatus membrane</location>
        <topology evidence="1">Single-pass type II membrane protein</topology>
    </subcellularLocation>
</comment>
<dbReference type="GO" id="GO:0046872">
    <property type="term" value="F:metal ion binding"/>
    <property type="evidence" value="ECO:0007669"/>
    <property type="project" value="UniProtKB-KW"/>
</dbReference>
<dbReference type="InterPro" id="IPR043538">
    <property type="entry name" value="XYLT"/>
</dbReference>
<evidence type="ECO:0000256" key="10">
    <source>
        <dbReference type="ARBA" id="ARBA00023034"/>
    </source>
</evidence>
<dbReference type="AlphaFoldDB" id="A0AB39U4T4"/>